<reference evidence="2" key="1">
    <citation type="journal article" date="2015" name="Nature">
        <title>Complex archaea that bridge the gap between prokaryotes and eukaryotes.</title>
        <authorList>
            <person name="Spang A."/>
            <person name="Saw J.H."/>
            <person name="Jorgensen S.L."/>
            <person name="Zaremba-Niedzwiedzka K."/>
            <person name="Martijn J."/>
            <person name="Lind A.E."/>
            <person name="van Eijk R."/>
            <person name="Schleper C."/>
            <person name="Guy L."/>
            <person name="Ettema T.J."/>
        </authorList>
    </citation>
    <scope>NUCLEOTIDE SEQUENCE</scope>
</reference>
<dbReference type="CDD" id="cd06171">
    <property type="entry name" value="Sigma70_r4"/>
    <property type="match status" value="1"/>
</dbReference>
<evidence type="ECO:0000313" key="2">
    <source>
        <dbReference type="EMBL" id="KKK62931.1"/>
    </source>
</evidence>
<feature type="domain" description="RNA polymerase sigma-70" evidence="1">
    <location>
        <begin position="164"/>
        <end position="190"/>
    </location>
</feature>
<organism evidence="2">
    <name type="scientific">marine sediment metagenome</name>
    <dbReference type="NCBI Taxonomy" id="412755"/>
    <lineage>
        <taxon>unclassified sequences</taxon>
        <taxon>metagenomes</taxon>
        <taxon>ecological metagenomes</taxon>
    </lineage>
</organism>
<dbReference type="PANTHER" id="PTHR30603:SF47">
    <property type="entry name" value="RNA POLYMERASE SIGMA FACTOR SIGD, CHLOROPLASTIC"/>
    <property type="match status" value="1"/>
</dbReference>
<accession>A0A0F8ZSN1</accession>
<protein>
    <recommendedName>
        <fullName evidence="1">RNA polymerase sigma-70 domain-containing protein</fullName>
    </recommendedName>
</protein>
<dbReference type="GO" id="GO:0006352">
    <property type="term" value="P:DNA-templated transcription initiation"/>
    <property type="evidence" value="ECO:0007669"/>
    <property type="project" value="InterPro"/>
</dbReference>
<dbReference type="Pfam" id="PF04545">
    <property type="entry name" value="Sigma70_r4"/>
    <property type="match status" value="1"/>
</dbReference>
<dbReference type="InterPro" id="IPR007630">
    <property type="entry name" value="RNA_pol_sigma70_r4"/>
</dbReference>
<dbReference type="InterPro" id="IPR036388">
    <property type="entry name" value="WH-like_DNA-bd_sf"/>
</dbReference>
<dbReference type="Gene3D" id="1.10.10.10">
    <property type="entry name" value="Winged helix-like DNA-binding domain superfamily/Winged helix DNA-binding domain"/>
    <property type="match status" value="1"/>
</dbReference>
<dbReference type="EMBL" id="LAZR01061755">
    <property type="protein sequence ID" value="KKK62931.1"/>
    <property type="molecule type" value="Genomic_DNA"/>
</dbReference>
<dbReference type="InterPro" id="IPR000943">
    <property type="entry name" value="RNA_pol_sigma70"/>
</dbReference>
<dbReference type="SUPFAM" id="SSF88659">
    <property type="entry name" value="Sigma3 and sigma4 domains of RNA polymerase sigma factors"/>
    <property type="match status" value="1"/>
</dbReference>
<dbReference type="AlphaFoldDB" id="A0A0F8ZSN1"/>
<sequence>MNQALYREPKPYRIVAKIKNNRLWTAIQEMFPGANQRHAAEKLGVGESLLGTYLSMKVCPYKYAFRINGYWTKASQRVADHLGHPVEYLFDPVLYGKKPLPKFELEIDPRDLPALNLVALPPAPDEVLDHAFLREKIQEVLLNFTERERAVLSDRFGLNGEVRSLEEIACDQNVTRERIRQIENKALRKLRHPTWNRGLREHY</sequence>
<name>A0A0F8ZSN1_9ZZZZ</name>
<dbReference type="PRINTS" id="PR00046">
    <property type="entry name" value="SIGMA70FCT"/>
</dbReference>
<proteinExistence type="predicted"/>
<evidence type="ECO:0000259" key="1">
    <source>
        <dbReference type="PROSITE" id="PS00716"/>
    </source>
</evidence>
<dbReference type="InterPro" id="IPR050239">
    <property type="entry name" value="Sigma-70_RNA_pol_init_factors"/>
</dbReference>
<dbReference type="GO" id="GO:0003700">
    <property type="term" value="F:DNA-binding transcription factor activity"/>
    <property type="evidence" value="ECO:0007669"/>
    <property type="project" value="InterPro"/>
</dbReference>
<comment type="caution">
    <text evidence="2">The sequence shown here is derived from an EMBL/GenBank/DDBJ whole genome shotgun (WGS) entry which is preliminary data.</text>
</comment>
<gene>
    <name evidence="2" type="ORF">LCGC14_2999410</name>
</gene>
<dbReference type="InterPro" id="IPR013324">
    <property type="entry name" value="RNA_pol_sigma_r3/r4-like"/>
</dbReference>
<dbReference type="PANTHER" id="PTHR30603">
    <property type="entry name" value="RNA POLYMERASE SIGMA FACTOR RPO"/>
    <property type="match status" value="1"/>
</dbReference>
<dbReference type="PROSITE" id="PS00716">
    <property type="entry name" value="SIGMA70_2"/>
    <property type="match status" value="1"/>
</dbReference>